<dbReference type="OrthoDB" id="8100551at2"/>
<proteinExistence type="predicted"/>
<name>A0A1G7TV28_9RHOB</name>
<dbReference type="AlphaFoldDB" id="A0A1G7TV28"/>
<dbReference type="EMBL" id="FNBL01000018">
    <property type="protein sequence ID" value="SDG38981.1"/>
    <property type="molecule type" value="Genomic_DNA"/>
</dbReference>
<dbReference type="Proteomes" id="UP000182284">
    <property type="component" value="Unassembled WGS sequence"/>
</dbReference>
<protein>
    <submittedName>
        <fullName evidence="1">Uncharacterized protein</fullName>
    </submittedName>
</protein>
<reference evidence="1 2" key="1">
    <citation type="submission" date="2016-10" db="EMBL/GenBank/DDBJ databases">
        <authorList>
            <person name="de Groot N.N."/>
        </authorList>
    </citation>
    <scope>NUCLEOTIDE SEQUENCE [LARGE SCALE GENOMIC DNA]</scope>
    <source>
        <strain evidence="1 2">DSM 27375</strain>
    </source>
</reference>
<evidence type="ECO:0000313" key="1">
    <source>
        <dbReference type="EMBL" id="SDG38981.1"/>
    </source>
</evidence>
<organism evidence="1 2">
    <name type="scientific">Celeribacter baekdonensis</name>
    <dbReference type="NCBI Taxonomy" id="875171"/>
    <lineage>
        <taxon>Bacteria</taxon>
        <taxon>Pseudomonadati</taxon>
        <taxon>Pseudomonadota</taxon>
        <taxon>Alphaproteobacteria</taxon>
        <taxon>Rhodobacterales</taxon>
        <taxon>Roseobacteraceae</taxon>
        <taxon>Celeribacter</taxon>
    </lineage>
</organism>
<evidence type="ECO:0000313" key="2">
    <source>
        <dbReference type="Proteomes" id="UP000182284"/>
    </source>
</evidence>
<accession>A0A1G7TV28</accession>
<gene>
    <name evidence="1" type="ORF">SAMN04488117_11880</name>
</gene>
<dbReference type="RefSeq" id="WP_074647259.1">
    <property type="nucleotide sequence ID" value="NZ_FNBL01000018.1"/>
</dbReference>
<sequence>MSETSEYIHILKVLGVVLVEIRGTENLKKARILADIFHNVPALISSEKTHDEIIAEIMRRAEMQNAKEVIEKYLEAAT</sequence>